<name>A0A1B8NY73_HALEL</name>
<dbReference type="Proteomes" id="UP000092504">
    <property type="component" value="Unassembled WGS sequence"/>
</dbReference>
<protein>
    <submittedName>
        <fullName evidence="2">Uncharacterized protein</fullName>
    </submittedName>
</protein>
<reference evidence="2 3" key="1">
    <citation type="submission" date="2016-06" db="EMBL/GenBank/DDBJ databases">
        <title>Genome sequence of halotolerant plant growth promoting strain of Halomonas elongata HEK1 isolated from salterns of Rann of Kutch, Gujarat, India.</title>
        <authorList>
            <person name="Gaba S."/>
            <person name="Singh R.N."/>
            <person name="Abrol S."/>
            <person name="Kaushik R."/>
            <person name="Saxena A.K."/>
        </authorList>
    </citation>
    <scope>NUCLEOTIDE SEQUENCE [LARGE SCALE GENOMIC DNA]</scope>
    <source>
        <strain evidence="2 3">HEK1</strain>
    </source>
</reference>
<evidence type="ECO:0000256" key="1">
    <source>
        <dbReference type="SAM" id="MobiDB-lite"/>
    </source>
</evidence>
<accession>A0A1B8NY73</accession>
<organism evidence="2 3">
    <name type="scientific">Halomonas elongata</name>
    <dbReference type="NCBI Taxonomy" id="2746"/>
    <lineage>
        <taxon>Bacteria</taxon>
        <taxon>Pseudomonadati</taxon>
        <taxon>Pseudomonadota</taxon>
        <taxon>Gammaproteobacteria</taxon>
        <taxon>Oceanospirillales</taxon>
        <taxon>Halomonadaceae</taxon>
        <taxon>Halomonas</taxon>
    </lineage>
</organism>
<feature type="region of interest" description="Disordered" evidence="1">
    <location>
        <begin position="25"/>
        <end position="80"/>
    </location>
</feature>
<evidence type="ECO:0000313" key="3">
    <source>
        <dbReference type="Proteomes" id="UP000092504"/>
    </source>
</evidence>
<feature type="compositionally biased region" description="Low complexity" evidence="1">
    <location>
        <begin position="49"/>
        <end position="73"/>
    </location>
</feature>
<gene>
    <name evidence="2" type="ORF">A8U91_04029</name>
</gene>
<sequence length="80" mass="8357">MQADAAGDGFFDLAEMMTQAGIGQGVAADSQGIDQRNAAQGENRQSARQAGAVEQQQELAQARQRQQAAVDLQPDGGPTQ</sequence>
<comment type="caution">
    <text evidence="2">The sequence shown here is derived from an EMBL/GenBank/DDBJ whole genome shotgun (WGS) entry which is preliminary data.</text>
</comment>
<feature type="compositionally biased region" description="Polar residues" evidence="1">
    <location>
        <begin position="32"/>
        <end position="48"/>
    </location>
</feature>
<dbReference type="AlphaFoldDB" id="A0A1B8NY73"/>
<dbReference type="EMBL" id="MAJD01000002">
    <property type="protein sequence ID" value="OBX34966.1"/>
    <property type="molecule type" value="Genomic_DNA"/>
</dbReference>
<evidence type="ECO:0000313" key="2">
    <source>
        <dbReference type="EMBL" id="OBX34966.1"/>
    </source>
</evidence>
<proteinExistence type="predicted"/>